<keyword evidence="7" id="KW-1185">Reference proteome</keyword>
<dbReference type="PROSITE" id="PS50901">
    <property type="entry name" value="FTSK"/>
    <property type="match status" value="1"/>
</dbReference>
<dbReference type="AlphaFoldDB" id="A0A2N6PEP4"/>
<dbReference type="GO" id="GO:0003677">
    <property type="term" value="F:DNA binding"/>
    <property type="evidence" value="ECO:0007669"/>
    <property type="project" value="InterPro"/>
</dbReference>
<dbReference type="EMBL" id="PNFZ01000009">
    <property type="protein sequence ID" value="PMB97150.1"/>
    <property type="molecule type" value="Genomic_DNA"/>
</dbReference>
<accession>A0A2N6PEP4</accession>
<comment type="caution">
    <text evidence="6">The sequence shown here is derived from an EMBL/GenBank/DDBJ whole genome shotgun (WGS) entry which is preliminary data.</text>
</comment>
<name>A0A2N6PEP4_9MICO</name>
<dbReference type="CDD" id="cd01127">
    <property type="entry name" value="TrwB_TraG_TraD_VirD4"/>
    <property type="match status" value="1"/>
</dbReference>
<keyword evidence="2 3" id="KW-0067">ATP-binding</keyword>
<reference evidence="6 7" key="1">
    <citation type="submission" date="2017-09" db="EMBL/GenBank/DDBJ databases">
        <title>Bacterial strain isolated from the female urinary microbiota.</title>
        <authorList>
            <person name="Thomas-White K."/>
            <person name="Kumar N."/>
            <person name="Forster S."/>
            <person name="Putonti C."/>
            <person name="Lawley T."/>
            <person name="Wolfe A.J."/>
        </authorList>
    </citation>
    <scope>NUCLEOTIDE SEQUENCE [LARGE SCALE GENOMIC DNA]</scope>
    <source>
        <strain evidence="6 7">UMB0680</strain>
    </source>
</reference>
<evidence type="ECO:0000313" key="7">
    <source>
        <dbReference type="Proteomes" id="UP000235703"/>
    </source>
</evidence>
<evidence type="ECO:0000259" key="5">
    <source>
        <dbReference type="PROSITE" id="PS50901"/>
    </source>
</evidence>
<evidence type="ECO:0000256" key="3">
    <source>
        <dbReference type="PROSITE-ProRule" id="PRU00289"/>
    </source>
</evidence>
<dbReference type="InterPro" id="IPR027417">
    <property type="entry name" value="P-loop_NTPase"/>
</dbReference>
<dbReference type="Pfam" id="PF01580">
    <property type="entry name" value="FtsK_SpoIIIE"/>
    <property type="match status" value="1"/>
</dbReference>
<feature type="binding site" evidence="3">
    <location>
        <begin position="74"/>
        <end position="81"/>
    </location>
    <ligand>
        <name>ATP</name>
        <dbReference type="ChEBI" id="CHEBI:30616"/>
    </ligand>
</feature>
<organism evidence="6 7">
    <name type="scientific">Brevibacterium luteolum</name>
    <dbReference type="NCBI Taxonomy" id="199591"/>
    <lineage>
        <taxon>Bacteria</taxon>
        <taxon>Bacillati</taxon>
        <taxon>Actinomycetota</taxon>
        <taxon>Actinomycetes</taxon>
        <taxon>Micrococcales</taxon>
        <taxon>Brevibacteriaceae</taxon>
        <taxon>Brevibacterium</taxon>
    </lineage>
</organism>
<sequence>MLVNASKRVLLAERAAPLPTLVEVPGDVSWEWIQENAPSPLAMYLGQAQDPVTGETTPLWWDPDAIDPHALVGGKTKSGKSVLLVLLIAQAVLRGWEVVIVDPKGVDFVWAGRLPGVRYFPGEDCLAGVREAVGEMRERQDWLQRRLWGGNDGDDEQSDLLKVINQPYSPCLVIVDEAAEVAGLGDKDEQAETAEGLSTLARLSRFSGMALCLATQRPDVKFVSGEMKANLGTRVLFGSAGSTMTTMVTDNAPDELPPLTAPVRGRGRAVIADEPAEFQGGYTSPSTVKELAGGVLPPEKLAPVRFVDEPQWRSWVRGEATESESVPAPKPHPDLARVSAELDAREVDTDAQLVRQNDDTENEPEQSYSEPETEPEVKPEPPVKSEQKSMTTDDILRIFEGE</sequence>
<dbReference type="GO" id="GO:0005524">
    <property type="term" value="F:ATP binding"/>
    <property type="evidence" value="ECO:0007669"/>
    <property type="project" value="UniProtKB-UniRule"/>
</dbReference>
<evidence type="ECO:0000256" key="2">
    <source>
        <dbReference type="ARBA" id="ARBA00022840"/>
    </source>
</evidence>
<dbReference type="SUPFAM" id="SSF52540">
    <property type="entry name" value="P-loop containing nucleoside triphosphate hydrolases"/>
    <property type="match status" value="1"/>
</dbReference>
<dbReference type="PANTHER" id="PTHR22683">
    <property type="entry name" value="SPORULATION PROTEIN RELATED"/>
    <property type="match status" value="1"/>
</dbReference>
<evidence type="ECO:0000313" key="6">
    <source>
        <dbReference type="EMBL" id="PMB97150.1"/>
    </source>
</evidence>
<keyword evidence="1 3" id="KW-0547">Nucleotide-binding</keyword>
<dbReference type="Gene3D" id="3.40.50.300">
    <property type="entry name" value="P-loop containing nucleotide triphosphate hydrolases"/>
    <property type="match status" value="1"/>
</dbReference>
<dbReference type="InterPro" id="IPR050206">
    <property type="entry name" value="FtsK/SpoIIIE/SftA"/>
</dbReference>
<feature type="domain" description="FtsK" evidence="5">
    <location>
        <begin position="56"/>
        <end position="246"/>
    </location>
</feature>
<gene>
    <name evidence="6" type="ORF">CJ198_12630</name>
</gene>
<feature type="region of interest" description="Disordered" evidence="4">
    <location>
        <begin position="340"/>
        <end position="394"/>
    </location>
</feature>
<evidence type="ECO:0000256" key="4">
    <source>
        <dbReference type="SAM" id="MobiDB-lite"/>
    </source>
</evidence>
<dbReference type="RefSeq" id="WP_102162965.1">
    <property type="nucleotide sequence ID" value="NZ_PNFZ01000009.1"/>
</dbReference>
<protein>
    <recommendedName>
        <fullName evidence="5">FtsK domain-containing protein</fullName>
    </recommendedName>
</protein>
<proteinExistence type="predicted"/>
<dbReference type="Proteomes" id="UP000235703">
    <property type="component" value="Unassembled WGS sequence"/>
</dbReference>
<dbReference type="PANTHER" id="PTHR22683:SF41">
    <property type="entry name" value="DNA TRANSLOCASE FTSK"/>
    <property type="match status" value="1"/>
</dbReference>
<evidence type="ECO:0000256" key="1">
    <source>
        <dbReference type="ARBA" id="ARBA00022741"/>
    </source>
</evidence>
<dbReference type="InterPro" id="IPR002543">
    <property type="entry name" value="FtsK_dom"/>
</dbReference>
<dbReference type="OrthoDB" id="5083868at2"/>
<feature type="compositionally biased region" description="Basic and acidic residues" evidence="4">
    <location>
        <begin position="375"/>
        <end position="387"/>
    </location>
</feature>